<name>A0A9D4JL71_DREPO</name>
<gene>
    <name evidence="1" type="ORF">DPMN_117912</name>
</gene>
<protein>
    <submittedName>
        <fullName evidence="1">Uncharacterized protein</fullName>
    </submittedName>
</protein>
<reference evidence="1" key="2">
    <citation type="submission" date="2020-11" db="EMBL/GenBank/DDBJ databases">
        <authorList>
            <person name="McCartney M.A."/>
            <person name="Auch B."/>
            <person name="Kono T."/>
            <person name="Mallez S."/>
            <person name="Becker A."/>
            <person name="Gohl D.M."/>
            <person name="Silverstein K.A.T."/>
            <person name="Koren S."/>
            <person name="Bechman K.B."/>
            <person name="Herman A."/>
            <person name="Abrahante J.E."/>
            <person name="Garbe J."/>
        </authorList>
    </citation>
    <scope>NUCLEOTIDE SEQUENCE</scope>
    <source>
        <strain evidence="1">Duluth1</strain>
        <tissue evidence="1">Whole animal</tissue>
    </source>
</reference>
<reference evidence="1" key="1">
    <citation type="journal article" date="2019" name="bioRxiv">
        <title>The Genome of the Zebra Mussel, Dreissena polymorpha: A Resource for Invasive Species Research.</title>
        <authorList>
            <person name="McCartney M.A."/>
            <person name="Auch B."/>
            <person name="Kono T."/>
            <person name="Mallez S."/>
            <person name="Zhang Y."/>
            <person name="Obille A."/>
            <person name="Becker A."/>
            <person name="Abrahante J.E."/>
            <person name="Garbe J."/>
            <person name="Badalamenti J.P."/>
            <person name="Herman A."/>
            <person name="Mangelson H."/>
            <person name="Liachko I."/>
            <person name="Sullivan S."/>
            <person name="Sone E.D."/>
            <person name="Koren S."/>
            <person name="Silverstein K.A.T."/>
            <person name="Beckman K.B."/>
            <person name="Gohl D.M."/>
        </authorList>
    </citation>
    <scope>NUCLEOTIDE SEQUENCE</scope>
    <source>
        <strain evidence="1">Duluth1</strain>
        <tissue evidence="1">Whole animal</tissue>
    </source>
</reference>
<dbReference type="AlphaFoldDB" id="A0A9D4JL71"/>
<evidence type="ECO:0000313" key="2">
    <source>
        <dbReference type="Proteomes" id="UP000828390"/>
    </source>
</evidence>
<proteinExistence type="predicted"/>
<dbReference type="EMBL" id="JAIWYP010000005">
    <property type="protein sequence ID" value="KAH3816396.1"/>
    <property type="molecule type" value="Genomic_DNA"/>
</dbReference>
<accession>A0A9D4JL71</accession>
<comment type="caution">
    <text evidence="1">The sequence shown here is derived from an EMBL/GenBank/DDBJ whole genome shotgun (WGS) entry which is preliminary data.</text>
</comment>
<dbReference type="Proteomes" id="UP000828390">
    <property type="component" value="Unassembled WGS sequence"/>
</dbReference>
<organism evidence="1 2">
    <name type="scientific">Dreissena polymorpha</name>
    <name type="common">Zebra mussel</name>
    <name type="synonym">Mytilus polymorpha</name>
    <dbReference type="NCBI Taxonomy" id="45954"/>
    <lineage>
        <taxon>Eukaryota</taxon>
        <taxon>Metazoa</taxon>
        <taxon>Spiralia</taxon>
        <taxon>Lophotrochozoa</taxon>
        <taxon>Mollusca</taxon>
        <taxon>Bivalvia</taxon>
        <taxon>Autobranchia</taxon>
        <taxon>Heteroconchia</taxon>
        <taxon>Euheterodonta</taxon>
        <taxon>Imparidentia</taxon>
        <taxon>Neoheterodontei</taxon>
        <taxon>Myida</taxon>
        <taxon>Dreissenoidea</taxon>
        <taxon>Dreissenidae</taxon>
        <taxon>Dreissena</taxon>
    </lineage>
</organism>
<evidence type="ECO:0000313" key="1">
    <source>
        <dbReference type="EMBL" id="KAH3816396.1"/>
    </source>
</evidence>
<keyword evidence="2" id="KW-1185">Reference proteome</keyword>
<sequence>MECCQGYGEFQVIGGDGSAHGSNQGCGGSGGRIAMYFNKNFTFTGSWDVYGGNTPSPACDGASGTAFFYHNSMFLRLLSKL</sequence>